<organism evidence="1 2">
    <name type="scientific">Ancylostoma ceylanicum</name>
    <dbReference type="NCBI Taxonomy" id="53326"/>
    <lineage>
        <taxon>Eukaryota</taxon>
        <taxon>Metazoa</taxon>
        <taxon>Ecdysozoa</taxon>
        <taxon>Nematoda</taxon>
        <taxon>Chromadorea</taxon>
        <taxon>Rhabditida</taxon>
        <taxon>Rhabditina</taxon>
        <taxon>Rhabditomorpha</taxon>
        <taxon>Strongyloidea</taxon>
        <taxon>Ancylostomatidae</taxon>
        <taxon>Ancylostomatinae</taxon>
        <taxon>Ancylostoma</taxon>
    </lineage>
</organism>
<reference evidence="2" key="1">
    <citation type="journal article" date="2015" name="Nat. Genet.">
        <title>The genome and transcriptome of the zoonotic hookworm Ancylostoma ceylanicum identify infection-specific gene families.</title>
        <authorList>
            <person name="Schwarz E.M."/>
            <person name="Hu Y."/>
            <person name="Antoshechkin I."/>
            <person name="Miller M.M."/>
            <person name="Sternberg P.W."/>
            <person name="Aroian R.V."/>
        </authorList>
    </citation>
    <scope>NUCLEOTIDE SEQUENCE</scope>
    <source>
        <strain evidence="2">HY135</strain>
    </source>
</reference>
<dbReference type="AlphaFoldDB" id="A0A016UBP3"/>
<dbReference type="EMBL" id="JARK01001384">
    <property type="protein sequence ID" value="EYC12262.1"/>
    <property type="molecule type" value="Genomic_DNA"/>
</dbReference>
<gene>
    <name evidence="1" type="primary">Acey_s0048.g1695</name>
    <name evidence="1" type="ORF">Y032_0048g1695</name>
</gene>
<proteinExistence type="predicted"/>
<sequence length="87" mass="9758">MGIFNISVFGRKSNYAVENLYSSRCNLSRTFVQTARIPGIVIHYRYCREGLLANSSYYRTAHRIWSAGVTSVSKKVSKASFSGKSVL</sequence>
<evidence type="ECO:0000313" key="2">
    <source>
        <dbReference type="Proteomes" id="UP000024635"/>
    </source>
</evidence>
<accession>A0A016UBP3</accession>
<evidence type="ECO:0000313" key="1">
    <source>
        <dbReference type="EMBL" id="EYC12262.1"/>
    </source>
</evidence>
<comment type="caution">
    <text evidence="1">The sequence shown here is derived from an EMBL/GenBank/DDBJ whole genome shotgun (WGS) entry which is preliminary data.</text>
</comment>
<protein>
    <submittedName>
        <fullName evidence="1">Uncharacterized protein</fullName>
    </submittedName>
</protein>
<name>A0A016UBP3_9BILA</name>
<dbReference type="Proteomes" id="UP000024635">
    <property type="component" value="Unassembled WGS sequence"/>
</dbReference>
<keyword evidence="2" id="KW-1185">Reference proteome</keyword>